<keyword evidence="2" id="KW-1185">Reference proteome</keyword>
<name>D7LMC2_ARALL</name>
<dbReference type="Gramene" id="Al_scaffold_0005_1084">
    <property type="protein sequence ID" value="Al_scaffold_0005_1084"/>
    <property type="gene ID" value="Al_scaffold_0005_1084"/>
</dbReference>
<proteinExistence type="predicted"/>
<dbReference type="AlphaFoldDB" id="D7LMC2"/>
<evidence type="ECO:0000313" key="1">
    <source>
        <dbReference type="EMBL" id="EFH53550.1"/>
    </source>
</evidence>
<dbReference type="EMBL" id="GL348717">
    <property type="protein sequence ID" value="EFH53550.1"/>
    <property type="molecule type" value="Genomic_DNA"/>
</dbReference>
<reference evidence="2" key="1">
    <citation type="journal article" date="2011" name="Nat. Genet.">
        <title>The Arabidopsis lyrata genome sequence and the basis of rapid genome size change.</title>
        <authorList>
            <person name="Hu T.T."/>
            <person name="Pattyn P."/>
            <person name="Bakker E.G."/>
            <person name="Cao J."/>
            <person name="Cheng J.-F."/>
            <person name="Clark R.M."/>
            <person name="Fahlgren N."/>
            <person name="Fawcett J.A."/>
            <person name="Grimwood J."/>
            <person name="Gundlach H."/>
            <person name="Haberer G."/>
            <person name="Hollister J.D."/>
            <person name="Ossowski S."/>
            <person name="Ottilar R.P."/>
            <person name="Salamov A.A."/>
            <person name="Schneeberger K."/>
            <person name="Spannagl M."/>
            <person name="Wang X."/>
            <person name="Yang L."/>
            <person name="Nasrallah M.E."/>
            <person name="Bergelson J."/>
            <person name="Carrington J.C."/>
            <person name="Gaut B.S."/>
            <person name="Schmutz J."/>
            <person name="Mayer K.F.X."/>
            <person name="Van de Peer Y."/>
            <person name="Grigoriev I.V."/>
            <person name="Nordborg M."/>
            <person name="Weigel D."/>
            <person name="Guo Y.-L."/>
        </authorList>
    </citation>
    <scope>NUCLEOTIDE SEQUENCE [LARGE SCALE GENOMIC DNA]</scope>
    <source>
        <strain evidence="2">cv. MN47</strain>
    </source>
</reference>
<accession>D7LMC2</accession>
<organism evidence="2">
    <name type="scientific">Arabidopsis lyrata subsp. lyrata</name>
    <name type="common">Lyre-leaved rock-cress</name>
    <dbReference type="NCBI Taxonomy" id="81972"/>
    <lineage>
        <taxon>Eukaryota</taxon>
        <taxon>Viridiplantae</taxon>
        <taxon>Streptophyta</taxon>
        <taxon>Embryophyta</taxon>
        <taxon>Tracheophyta</taxon>
        <taxon>Spermatophyta</taxon>
        <taxon>Magnoliopsida</taxon>
        <taxon>eudicotyledons</taxon>
        <taxon>Gunneridae</taxon>
        <taxon>Pentapetalae</taxon>
        <taxon>rosids</taxon>
        <taxon>malvids</taxon>
        <taxon>Brassicales</taxon>
        <taxon>Brassicaceae</taxon>
        <taxon>Camelineae</taxon>
        <taxon>Arabidopsis</taxon>
    </lineage>
</organism>
<dbReference type="Proteomes" id="UP000008694">
    <property type="component" value="Unassembled WGS sequence"/>
</dbReference>
<gene>
    <name evidence="1" type="ORF">ARALYDRAFT_665049</name>
</gene>
<evidence type="ECO:0000313" key="2">
    <source>
        <dbReference type="Proteomes" id="UP000008694"/>
    </source>
</evidence>
<dbReference type="HOGENOM" id="CLU_2561399_0_0_1"/>
<sequence length="82" mass="9436">MDKEALKCVGVLMLEEVDKKPSNRSSEHKRSRIKDRKRGCLDWERPHFGVSGQSRHRDMDVMLGRRPNRLSVGLNSLASSPY</sequence>
<protein>
    <submittedName>
        <fullName evidence="1">Predicted protein</fullName>
    </submittedName>
</protein>